<comment type="subcellular location">
    <subcellularLocation>
        <location evidence="10">Cell membrane</location>
    </subcellularLocation>
</comment>
<dbReference type="AlphaFoldDB" id="C0GEY0"/>
<feature type="region of interest" description="Hydrophobic" evidence="10">
    <location>
        <begin position="1"/>
        <end position="25"/>
    </location>
</feature>
<evidence type="ECO:0000256" key="10">
    <source>
        <dbReference type="HAMAP-Rule" id="MF_00463"/>
    </source>
</evidence>
<dbReference type="eggNOG" id="COG2878">
    <property type="taxonomic scope" value="Bacteria"/>
</dbReference>
<feature type="domain" description="4Fe-4S ferredoxin-type" evidence="11">
    <location>
        <begin position="236"/>
        <end position="261"/>
    </location>
</feature>
<dbReference type="Pfam" id="PF04060">
    <property type="entry name" value="FeS"/>
    <property type="match status" value="1"/>
</dbReference>
<sequence>MDLIPAIASLGGLGLAFGGALAFASQKFAVEVDPKVEMVQEMLLGANCGACGYAGCAKFAEEVVAGKAPVSGCTPGGASVANKIAEILGAEAPDAEARHVAQLTCAGDCATAKEKHQYHGVKDCKAALMFSGGPTACSYGCLGLGNCERVCPVDAITMSDKGLPIIDVDACISCGKCKNTCPRQVIELVNAKTVHHVRCKSQDKGKKVKEVCERGCIACNICVKKCPVDAIRMENNIATIDSYICNNCGTCVEVCPRNTIE</sequence>
<evidence type="ECO:0000256" key="6">
    <source>
        <dbReference type="ARBA" id="ARBA00022982"/>
    </source>
</evidence>
<feature type="binding site" evidence="10">
    <location>
        <position position="141"/>
    </location>
    <ligand>
        <name>[4Fe-4S] cluster</name>
        <dbReference type="ChEBI" id="CHEBI:49883"/>
        <label>2</label>
    </ligand>
</feature>
<protein>
    <recommendedName>
        <fullName evidence="10">Ion-translocating oxidoreductase complex subunit B</fullName>
        <ecNumber evidence="10">7.-.-.-</ecNumber>
    </recommendedName>
    <alternativeName>
        <fullName evidence="10">Rnf electron transport complex subunit B</fullName>
    </alternativeName>
</protein>
<dbReference type="SUPFAM" id="SSF54862">
    <property type="entry name" value="4Fe-4S ferredoxins"/>
    <property type="match status" value="2"/>
</dbReference>
<feature type="binding site" evidence="10">
    <location>
        <position position="56"/>
    </location>
    <ligand>
        <name>[4Fe-4S] cluster</name>
        <dbReference type="ChEBI" id="CHEBI:49883"/>
        <label>1</label>
    </ligand>
</feature>
<dbReference type="Pfam" id="PF13187">
    <property type="entry name" value="Fer4_9"/>
    <property type="match status" value="1"/>
</dbReference>
<dbReference type="Pfam" id="PF12838">
    <property type="entry name" value="Fer4_7"/>
    <property type="match status" value="1"/>
</dbReference>
<evidence type="ECO:0000256" key="4">
    <source>
        <dbReference type="ARBA" id="ARBA00022737"/>
    </source>
</evidence>
<dbReference type="PANTHER" id="PTHR43560">
    <property type="entry name" value="ION-TRANSLOCATING OXIDOREDUCTASE COMPLEX SUBUNIT B"/>
    <property type="match status" value="1"/>
</dbReference>
<keyword evidence="10" id="KW-1003">Cell membrane</keyword>
<feature type="binding site" evidence="10">
    <location>
        <position position="174"/>
    </location>
    <ligand>
        <name>[4Fe-4S] cluster</name>
        <dbReference type="ChEBI" id="CHEBI:49883"/>
        <label>3</label>
    </ligand>
</feature>
<feature type="binding site" evidence="10">
    <location>
        <position position="151"/>
    </location>
    <ligand>
        <name>[4Fe-4S] cluster</name>
        <dbReference type="ChEBI" id="CHEBI:49883"/>
        <label>3</label>
    </ligand>
</feature>
<keyword evidence="6 10" id="KW-0249">Electron transport</keyword>
<dbReference type="GO" id="GO:0005886">
    <property type="term" value="C:plasma membrane"/>
    <property type="evidence" value="ECO:0007669"/>
    <property type="project" value="UniProtKB-SubCell"/>
</dbReference>
<evidence type="ECO:0000256" key="9">
    <source>
        <dbReference type="ARBA" id="ARBA00023136"/>
    </source>
</evidence>
<dbReference type="InterPro" id="IPR007202">
    <property type="entry name" value="4Fe-4S_dom"/>
</dbReference>
<feature type="binding site" evidence="10">
    <location>
        <position position="48"/>
    </location>
    <ligand>
        <name>[4Fe-4S] cluster</name>
        <dbReference type="ChEBI" id="CHEBI:49883"/>
        <label>1</label>
    </ligand>
</feature>
<dbReference type="PANTHER" id="PTHR43560:SF1">
    <property type="entry name" value="ION-TRANSLOCATING OXIDOREDUCTASE COMPLEX SUBUNIT B"/>
    <property type="match status" value="1"/>
</dbReference>
<feature type="binding site" evidence="10">
    <location>
        <position position="171"/>
    </location>
    <ligand>
        <name>[4Fe-4S] cluster</name>
        <dbReference type="ChEBI" id="CHEBI:49883"/>
        <label>3</label>
    </ligand>
</feature>
<dbReference type="PROSITE" id="PS00198">
    <property type="entry name" value="4FE4S_FER_1"/>
    <property type="match status" value="1"/>
</dbReference>
<feature type="binding site" evidence="10">
    <location>
        <position position="177"/>
    </location>
    <ligand>
        <name>[4Fe-4S] cluster</name>
        <dbReference type="ChEBI" id="CHEBI:49883"/>
        <label>3</label>
    </ligand>
</feature>
<keyword evidence="7 10" id="KW-0408">Iron</keyword>
<dbReference type="Gene3D" id="3.30.70.20">
    <property type="match status" value="2"/>
</dbReference>
<evidence type="ECO:0000256" key="5">
    <source>
        <dbReference type="ARBA" id="ARBA00022967"/>
    </source>
</evidence>
<keyword evidence="5 10" id="KW-1278">Translocase</keyword>
<accession>C0GEY0</accession>
<comment type="caution">
    <text evidence="13">The sequence shown here is derived from an EMBL/GenBank/DDBJ whole genome shotgun (WGS) entry which is preliminary data.</text>
</comment>
<proteinExistence type="inferred from homology"/>
<dbReference type="InterPro" id="IPR010207">
    <property type="entry name" value="Elect_transpt_cplx_RnfB/RsxB"/>
</dbReference>
<dbReference type="GO" id="GO:0022900">
    <property type="term" value="P:electron transport chain"/>
    <property type="evidence" value="ECO:0007669"/>
    <property type="project" value="UniProtKB-UniRule"/>
</dbReference>
<evidence type="ECO:0000256" key="3">
    <source>
        <dbReference type="ARBA" id="ARBA00022723"/>
    </source>
</evidence>
<evidence type="ECO:0000256" key="2">
    <source>
        <dbReference type="ARBA" id="ARBA00022485"/>
    </source>
</evidence>
<organism evidence="13 14">
    <name type="scientific">Dethiobacter alkaliphilus AHT 1</name>
    <dbReference type="NCBI Taxonomy" id="555088"/>
    <lineage>
        <taxon>Bacteria</taxon>
        <taxon>Bacillati</taxon>
        <taxon>Bacillota</taxon>
        <taxon>Dethiobacteria</taxon>
        <taxon>Dethiobacterales</taxon>
        <taxon>Dethiobacteraceae</taxon>
        <taxon>Dethiobacter</taxon>
    </lineage>
</organism>
<dbReference type="STRING" id="555088.DealDRAFT_1039"/>
<dbReference type="EC" id="7.-.-.-" evidence="10"/>
<dbReference type="CDD" id="cd10549">
    <property type="entry name" value="MtMvhB_like"/>
    <property type="match status" value="1"/>
</dbReference>
<comment type="cofactor">
    <cofactor evidence="10">
        <name>[4Fe-4S] cluster</name>
        <dbReference type="ChEBI" id="CHEBI:49883"/>
    </cofactor>
    <text evidence="10">Binds 3 [4Fe-4S] clusters.</text>
</comment>
<feature type="domain" description="4Fe-4S ferredoxin-type" evidence="11">
    <location>
        <begin position="132"/>
        <end position="161"/>
    </location>
</feature>
<keyword evidence="4 10" id="KW-0677">Repeat</keyword>
<dbReference type="PROSITE" id="PS51656">
    <property type="entry name" value="4FE4S"/>
    <property type="match status" value="1"/>
</dbReference>
<feature type="binding site" evidence="10">
    <location>
        <position position="137"/>
    </location>
    <ligand>
        <name>[4Fe-4S] cluster</name>
        <dbReference type="ChEBI" id="CHEBI:49883"/>
        <label>2</label>
    </ligand>
</feature>
<feature type="binding site" evidence="10">
    <location>
        <position position="181"/>
    </location>
    <ligand>
        <name>[4Fe-4S] cluster</name>
        <dbReference type="ChEBI" id="CHEBI:49883"/>
        <label>2</label>
    </ligand>
</feature>
<keyword evidence="1 10" id="KW-0813">Transport</keyword>
<dbReference type="InterPro" id="IPR050395">
    <property type="entry name" value="4Fe4S_Ferredoxin_RnfB"/>
</dbReference>
<evidence type="ECO:0000256" key="7">
    <source>
        <dbReference type="ARBA" id="ARBA00023004"/>
    </source>
</evidence>
<dbReference type="GO" id="GO:0051539">
    <property type="term" value="F:4 iron, 4 sulfur cluster binding"/>
    <property type="evidence" value="ECO:0007669"/>
    <property type="project" value="UniProtKB-UniRule"/>
</dbReference>
<keyword evidence="2 10" id="KW-0004">4Fe-4S</keyword>
<comment type="subunit">
    <text evidence="10">The complex is composed of six subunits: RnfA, RnfB, RnfC, RnfD, RnfE and RnfG.</text>
</comment>
<dbReference type="Proteomes" id="UP000006443">
    <property type="component" value="Unassembled WGS sequence"/>
</dbReference>
<dbReference type="OrthoDB" id="9789936at2"/>
<feature type="domain" description="4Fe-4S ferredoxin-type" evidence="11">
    <location>
        <begin position="205"/>
        <end position="235"/>
    </location>
</feature>
<dbReference type="eggNOG" id="COG1142">
    <property type="taxonomic scope" value="Bacteria"/>
</dbReference>
<evidence type="ECO:0000259" key="11">
    <source>
        <dbReference type="PROSITE" id="PS51379"/>
    </source>
</evidence>
<evidence type="ECO:0000256" key="1">
    <source>
        <dbReference type="ARBA" id="ARBA00022448"/>
    </source>
</evidence>
<comment type="function">
    <text evidence="10">Part of a membrane-bound complex that couples electron transfer with translocation of ions across the membrane.</text>
</comment>
<dbReference type="HAMAP" id="MF_00463">
    <property type="entry name" value="RsxB_RnfB"/>
    <property type="match status" value="1"/>
</dbReference>
<keyword evidence="14" id="KW-1185">Reference proteome</keyword>
<dbReference type="Gene3D" id="1.10.15.40">
    <property type="entry name" value="Electron transport complex subunit B, putative Fe-S cluster"/>
    <property type="match status" value="1"/>
</dbReference>
<comment type="similarity">
    <text evidence="10">Belongs to the 4Fe4S bacterial-type ferredoxin family. RnfB subfamily.</text>
</comment>
<name>C0GEY0_DETAL</name>
<dbReference type="EMBL" id="ACJM01000004">
    <property type="protein sequence ID" value="EEG78162.1"/>
    <property type="molecule type" value="Genomic_DNA"/>
</dbReference>
<dbReference type="NCBIfam" id="TIGR01944">
    <property type="entry name" value="rnfB"/>
    <property type="match status" value="1"/>
</dbReference>
<evidence type="ECO:0000259" key="12">
    <source>
        <dbReference type="PROSITE" id="PS51656"/>
    </source>
</evidence>
<dbReference type="RefSeq" id="WP_008515510.1">
    <property type="nucleotide sequence ID" value="NZ_ACJM01000004.1"/>
</dbReference>
<feature type="binding site" evidence="10">
    <location>
        <position position="147"/>
    </location>
    <ligand>
        <name>[4Fe-4S] cluster</name>
        <dbReference type="ChEBI" id="CHEBI:49883"/>
        <label>2</label>
    </ligand>
</feature>
<feature type="domain" description="4Fe-4S" evidence="12">
    <location>
        <begin position="31"/>
        <end position="90"/>
    </location>
</feature>
<dbReference type="InterPro" id="IPR017896">
    <property type="entry name" value="4Fe4S_Fe-S-bd"/>
</dbReference>
<keyword evidence="3 10" id="KW-0479">Metal-binding</keyword>
<reference evidence="13 14" key="1">
    <citation type="submission" date="2009-02" db="EMBL/GenBank/DDBJ databases">
        <title>Sequencing of the draft genome and assembly of Dethiobacter alkaliphilus AHT 1.</title>
        <authorList>
            <consortium name="US DOE Joint Genome Institute (JGI-PGF)"/>
            <person name="Lucas S."/>
            <person name="Copeland A."/>
            <person name="Lapidus A."/>
            <person name="Glavina del Rio T."/>
            <person name="Dalin E."/>
            <person name="Tice H."/>
            <person name="Bruce D."/>
            <person name="Goodwin L."/>
            <person name="Pitluck S."/>
            <person name="Larimer F."/>
            <person name="Land M.L."/>
            <person name="Hauser L."/>
            <person name="Muyzer G."/>
        </authorList>
    </citation>
    <scope>NUCLEOTIDE SEQUENCE [LARGE SCALE GENOMIC DNA]</scope>
    <source>
        <strain evidence="13 14">AHT 1</strain>
    </source>
</reference>
<evidence type="ECO:0000313" key="14">
    <source>
        <dbReference type="Proteomes" id="UP000006443"/>
    </source>
</evidence>
<dbReference type="InterPro" id="IPR017900">
    <property type="entry name" value="4Fe4S_Fe_S_CS"/>
</dbReference>
<feature type="domain" description="4Fe-4S ferredoxin-type" evidence="11">
    <location>
        <begin position="162"/>
        <end position="191"/>
    </location>
</feature>
<feature type="binding site" evidence="10">
    <location>
        <position position="73"/>
    </location>
    <ligand>
        <name>[4Fe-4S] cluster</name>
        <dbReference type="ChEBI" id="CHEBI:49883"/>
        <label>1</label>
    </ligand>
</feature>
<comment type="caution">
    <text evidence="10">Lacks conserved residue(s) required for the propagation of feature annotation.</text>
</comment>
<dbReference type="PROSITE" id="PS51379">
    <property type="entry name" value="4FE4S_FER_2"/>
    <property type="match status" value="4"/>
</dbReference>
<gene>
    <name evidence="10" type="primary">rnfB</name>
    <name evidence="13" type="ORF">DealDRAFT_1039</name>
</gene>
<feature type="binding site" evidence="10">
    <location>
        <position position="51"/>
    </location>
    <ligand>
        <name>[4Fe-4S] cluster</name>
        <dbReference type="ChEBI" id="CHEBI:49883"/>
        <label>1</label>
    </ligand>
</feature>
<evidence type="ECO:0000313" key="13">
    <source>
        <dbReference type="EMBL" id="EEG78162.1"/>
    </source>
</evidence>
<dbReference type="GO" id="GO:0009055">
    <property type="term" value="F:electron transfer activity"/>
    <property type="evidence" value="ECO:0007669"/>
    <property type="project" value="InterPro"/>
</dbReference>
<keyword evidence="8 10" id="KW-0411">Iron-sulfur</keyword>
<evidence type="ECO:0000256" key="8">
    <source>
        <dbReference type="ARBA" id="ARBA00023014"/>
    </source>
</evidence>
<keyword evidence="9 10" id="KW-0472">Membrane</keyword>
<dbReference type="GO" id="GO:0046872">
    <property type="term" value="F:metal ion binding"/>
    <property type="evidence" value="ECO:0007669"/>
    <property type="project" value="UniProtKB-KW"/>
</dbReference>